<keyword evidence="6 10" id="KW-0460">Magnesium</keyword>
<evidence type="ECO:0000256" key="7">
    <source>
        <dbReference type="ARBA" id="ARBA00023211"/>
    </source>
</evidence>
<dbReference type="InterPro" id="IPR000086">
    <property type="entry name" value="NUDIX_hydrolase_dom"/>
</dbReference>
<comment type="cofactor">
    <cofactor evidence="10">
        <name>Mg(2+)</name>
        <dbReference type="ChEBI" id="CHEBI:18420"/>
    </cofactor>
    <text evidence="10">Binds 1 Mg(2+) ion per subunit. The magnesium ion binds only when substrate is bound.</text>
</comment>
<dbReference type="PROSITE" id="PS51462">
    <property type="entry name" value="NUDIX"/>
    <property type="match status" value="1"/>
</dbReference>
<keyword evidence="7 10" id="KW-0464">Manganese</keyword>
<dbReference type="FunFam" id="3.90.79.10:FF:000009">
    <property type="entry name" value="Isopentenyl-diphosphate Delta-isomerase"/>
    <property type="match status" value="1"/>
</dbReference>
<dbReference type="NCBIfam" id="TIGR02150">
    <property type="entry name" value="IPP_isom_1"/>
    <property type="match status" value="1"/>
</dbReference>
<evidence type="ECO:0000313" key="14">
    <source>
        <dbReference type="Proteomes" id="UP000050488"/>
    </source>
</evidence>
<dbReference type="EMBL" id="LKEV01000002">
    <property type="protein sequence ID" value="KQB86886.1"/>
    <property type="molecule type" value="Genomic_DNA"/>
</dbReference>
<dbReference type="PANTHER" id="PTHR10885">
    <property type="entry name" value="ISOPENTENYL-DIPHOSPHATE DELTA-ISOMERASE"/>
    <property type="match status" value="1"/>
</dbReference>
<dbReference type="OrthoDB" id="9809458at2"/>
<evidence type="ECO:0000313" key="13">
    <source>
        <dbReference type="EMBL" id="KQB86886.1"/>
    </source>
</evidence>
<dbReference type="Gene3D" id="3.90.79.10">
    <property type="entry name" value="Nucleoside Triphosphate Pyrophosphohydrolase"/>
    <property type="match status" value="1"/>
</dbReference>
<gene>
    <name evidence="10 13" type="primary">idi</name>
    <name evidence="13" type="ORF">Clow_01097</name>
</gene>
<evidence type="ECO:0000256" key="4">
    <source>
        <dbReference type="ARBA" id="ARBA00022490"/>
    </source>
</evidence>
<evidence type="ECO:0000259" key="12">
    <source>
        <dbReference type="PROSITE" id="PS51462"/>
    </source>
</evidence>
<evidence type="ECO:0000256" key="9">
    <source>
        <dbReference type="ARBA" id="ARBA00023235"/>
    </source>
</evidence>
<evidence type="ECO:0000256" key="2">
    <source>
        <dbReference type="ARBA" id="ARBA00007579"/>
    </source>
</evidence>
<feature type="binding site" evidence="10">
    <location>
        <position position="90"/>
    </location>
    <ligand>
        <name>Mg(2+)</name>
        <dbReference type="ChEBI" id="CHEBI:18420"/>
    </ligand>
</feature>
<sequence>MTSTDRELVVLCDEGGEPIGTAPKATVHTADTPLHLAFSSYLRDERGRVLLTRRALGKKTWPGVWTNSCCGHPAPGEATEAAVRRRIGQELGVSDRFFADSSEVLPDFRYWARDSSGVVENEVCPVFVIGLDSGAELYPAAAEVDSWQWVEPQALITAVDSTPCVFSPWMVEQLAHQALRQALLSVP</sequence>
<feature type="domain" description="Nudix hydrolase" evidence="12">
    <location>
        <begin position="33"/>
        <end position="172"/>
    </location>
</feature>
<comment type="catalytic activity">
    <reaction evidence="10">
        <text>isopentenyl diphosphate = dimethylallyl diphosphate</text>
        <dbReference type="Rhea" id="RHEA:23284"/>
        <dbReference type="ChEBI" id="CHEBI:57623"/>
        <dbReference type="ChEBI" id="CHEBI:128769"/>
        <dbReference type="EC" id="5.3.3.2"/>
    </reaction>
</comment>
<dbReference type="InterPro" id="IPR011876">
    <property type="entry name" value="IsopentenylPP_isomerase_typ1"/>
</dbReference>
<organism evidence="13 14">
    <name type="scientific">Corynebacterium lowii</name>
    <dbReference type="NCBI Taxonomy" id="1544413"/>
    <lineage>
        <taxon>Bacteria</taxon>
        <taxon>Bacillati</taxon>
        <taxon>Actinomycetota</taxon>
        <taxon>Actinomycetes</taxon>
        <taxon>Mycobacteriales</taxon>
        <taxon>Corynebacteriaceae</taxon>
        <taxon>Corynebacterium</taxon>
    </lineage>
</organism>
<feature type="binding site" evidence="10">
    <location>
        <position position="122"/>
    </location>
    <ligand>
        <name>Mn(2+)</name>
        <dbReference type="ChEBI" id="CHEBI:29035"/>
    </ligand>
</feature>
<dbReference type="Proteomes" id="UP000050488">
    <property type="component" value="Unassembled WGS sequence"/>
</dbReference>
<dbReference type="Pfam" id="PF00293">
    <property type="entry name" value="NUDIX"/>
    <property type="match status" value="1"/>
</dbReference>
<keyword evidence="14" id="KW-1185">Reference proteome</keyword>
<dbReference type="InterPro" id="IPR056375">
    <property type="entry name" value="Idi_bact"/>
</dbReference>
<dbReference type="GO" id="GO:0050992">
    <property type="term" value="P:dimethylallyl diphosphate biosynthetic process"/>
    <property type="evidence" value="ECO:0007669"/>
    <property type="project" value="UniProtKB-UniRule"/>
</dbReference>
<dbReference type="PANTHER" id="PTHR10885:SF0">
    <property type="entry name" value="ISOPENTENYL-DIPHOSPHATE DELTA-ISOMERASE"/>
    <property type="match status" value="1"/>
</dbReference>
<keyword evidence="5 10" id="KW-0479">Metal-binding</keyword>
<dbReference type="PATRIC" id="fig|1544413.3.peg.1102"/>
<feature type="active site" evidence="10 11">
    <location>
        <position position="70"/>
    </location>
</feature>
<name>A0A0Q1AJA3_9CORY</name>
<dbReference type="HAMAP" id="MF_00202">
    <property type="entry name" value="Idi"/>
    <property type="match status" value="1"/>
</dbReference>
<dbReference type="STRING" id="1544413.Clow_01097"/>
<dbReference type="GO" id="GO:0005737">
    <property type="term" value="C:cytoplasm"/>
    <property type="evidence" value="ECO:0007669"/>
    <property type="project" value="UniProtKB-SubCell"/>
</dbReference>
<feature type="active site" evidence="10 11">
    <location>
        <position position="122"/>
    </location>
</feature>
<feature type="binding site" evidence="10">
    <location>
        <position position="35"/>
    </location>
    <ligand>
        <name>Mn(2+)</name>
        <dbReference type="ChEBI" id="CHEBI:29035"/>
    </ligand>
</feature>
<proteinExistence type="inferred from homology"/>
<dbReference type="PIRSF" id="PIRSF018427">
    <property type="entry name" value="Isopntndiph_ism"/>
    <property type="match status" value="1"/>
</dbReference>
<comment type="similarity">
    <text evidence="2 10">Belongs to the IPP isomerase type 1 family.</text>
</comment>
<dbReference type="RefSeq" id="WP_055177330.1">
    <property type="nucleotide sequence ID" value="NZ_JAUSQY010000001.1"/>
</dbReference>
<feature type="binding site" evidence="10">
    <location>
        <position position="120"/>
    </location>
    <ligand>
        <name>Mn(2+)</name>
        <dbReference type="ChEBI" id="CHEBI:29035"/>
    </ligand>
</feature>
<comment type="cofactor">
    <cofactor evidence="10">
        <name>Mn(2+)</name>
        <dbReference type="ChEBI" id="CHEBI:29035"/>
    </cofactor>
    <text evidence="10">Binds 1 Mn(2+) ion per subunit.</text>
</comment>
<dbReference type="EC" id="5.3.3.2" evidence="3 10"/>
<evidence type="ECO:0000256" key="11">
    <source>
        <dbReference type="PIRSR" id="PIRSR018427-1"/>
    </source>
</evidence>
<dbReference type="SUPFAM" id="SSF55811">
    <property type="entry name" value="Nudix"/>
    <property type="match status" value="1"/>
</dbReference>
<evidence type="ECO:0000256" key="5">
    <source>
        <dbReference type="ARBA" id="ARBA00022723"/>
    </source>
</evidence>
<dbReference type="CDD" id="cd02885">
    <property type="entry name" value="NUDIX_IPP_Isomerase"/>
    <property type="match status" value="1"/>
</dbReference>
<dbReference type="InterPro" id="IPR015797">
    <property type="entry name" value="NUDIX_hydrolase-like_dom_sf"/>
</dbReference>
<accession>A0A0Q1AJA3</accession>
<comment type="function">
    <text evidence="10">Catalyzes the 1,3-allylic rearrangement of the homoallylic substrate isopentenyl (IPP) to its highly electrophilic allylic isomer, dimethylallyl diphosphate (DMAPP).</text>
</comment>
<comment type="pathway">
    <text evidence="1 10">Isoprenoid biosynthesis; dimethylallyl diphosphate biosynthesis; dimethylallyl diphosphate from isopentenyl diphosphate: step 1/1.</text>
</comment>
<dbReference type="NCBIfam" id="NF002995">
    <property type="entry name" value="PRK03759.1"/>
    <property type="match status" value="1"/>
</dbReference>
<dbReference type="GO" id="GO:0004452">
    <property type="term" value="F:isopentenyl-diphosphate delta-isomerase activity"/>
    <property type="evidence" value="ECO:0007669"/>
    <property type="project" value="UniProtKB-UniRule"/>
</dbReference>
<comment type="caution">
    <text evidence="13">The sequence shown here is derived from an EMBL/GenBank/DDBJ whole genome shotgun (WGS) entry which is preliminary data.</text>
</comment>
<dbReference type="UniPathway" id="UPA00059">
    <property type="reaction ID" value="UER00104"/>
</dbReference>
<comment type="subcellular location">
    <subcellularLocation>
        <location evidence="10">Cytoplasm</location>
    </subcellularLocation>
</comment>
<evidence type="ECO:0000256" key="1">
    <source>
        <dbReference type="ARBA" id="ARBA00004826"/>
    </source>
</evidence>
<dbReference type="AlphaFoldDB" id="A0A0Q1AJA3"/>
<keyword evidence="9 10" id="KW-0413">Isomerase</keyword>
<evidence type="ECO:0000256" key="6">
    <source>
        <dbReference type="ARBA" id="ARBA00022842"/>
    </source>
</evidence>
<evidence type="ECO:0000256" key="3">
    <source>
        <dbReference type="ARBA" id="ARBA00012057"/>
    </source>
</evidence>
<keyword evidence="4 10" id="KW-0963">Cytoplasm</keyword>
<evidence type="ECO:0000256" key="8">
    <source>
        <dbReference type="ARBA" id="ARBA00023229"/>
    </source>
</evidence>
<keyword evidence="8 10" id="KW-0414">Isoprene biosynthesis</keyword>
<dbReference type="GO" id="GO:0008299">
    <property type="term" value="P:isoprenoid biosynthetic process"/>
    <property type="evidence" value="ECO:0007669"/>
    <property type="project" value="UniProtKB-UniRule"/>
</dbReference>
<feature type="binding site" evidence="10">
    <location>
        <position position="28"/>
    </location>
    <ligand>
        <name>Mn(2+)</name>
        <dbReference type="ChEBI" id="CHEBI:29035"/>
    </ligand>
</feature>
<feature type="binding site" evidence="10">
    <location>
        <position position="72"/>
    </location>
    <ligand>
        <name>Mn(2+)</name>
        <dbReference type="ChEBI" id="CHEBI:29035"/>
    </ligand>
</feature>
<protein>
    <recommendedName>
        <fullName evidence="3 10">Isopentenyl-diphosphate Delta-isomerase</fullName>
        <shortName evidence="10">IPP isomerase</shortName>
        <ecNumber evidence="3 10">5.3.3.2</ecNumber>
    </recommendedName>
    <alternativeName>
        <fullName evidence="10">IPP:DMAPP isomerase</fullName>
    </alternativeName>
    <alternativeName>
        <fullName evidence="10">Isopentenyl pyrophosphate isomerase</fullName>
    </alternativeName>
</protein>
<reference evidence="13 14" key="1">
    <citation type="submission" date="2015-10" db="EMBL/GenBank/DDBJ databases">
        <title>Corynebacteirum lowii and Corynebacterium oculi species nova, derived from human clinical disease and and emended description of Corynebacterium mastiditis.</title>
        <authorList>
            <person name="Bernard K."/>
            <person name="Pacheco A.L."/>
            <person name="Mcdougall C."/>
            <person name="Burtx T."/>
            <person name="Weibe D."/>
            <person name="Tyler S."/>
            <person name="Olson A.B."/>
            <person name="Cnockaert M."/>
            <person name="Eguchi H."/>
            <person name="Kuwahara T."/>
            <person name="Nakayama-Imaohji H."/>
            <person name="Boudewijins M."/>
            <person name="Van Hoecke F."/>
            <person name="Bernier A.-M."/>
            <person name="Vandamme P."/>
        </authorList>
    </citation>
    <scope>NUCLEOTIDE SEQUENCE [LARGE SCALE GENOMIC DNA]</scope>
    <source>
        <strain evidence="13 14">NML 130206</strain>
    </source>
</reference>
<dbReference type="GO" id="GO:0046872">
    <property type="term" value="F:metal ion binding"/>
    <property type="evidence" value="ECO:0007669"/>
    <property type="project" value="UniProtKB-KW"/>
</dbReference>
<evidence type="ECO:0000256" key="10">
    <source>
        <dbReference type="HAMAP-Rule" id="MF_00202"/>
    </source>
</evidence>